<feature type="region of interest" description="Disordered" evidence="1">
    <location>
        <begin position="1"/>
        <end position="20"/>
    </location>
</feature>
<proteinExistence type="predicted"/>
<dbReference type="Proteomes" id="UP000198881">
    <property type="component" value="Unassembled WGS sequence"/>
</dbReference>
<evidence type="ECO:0000313" key="3">
    <source>
        <dbReference type="Proteomes" id="UP000198881"/>
    </source>
</evidence>
<dbReference type="AlphaFoldDB" id="A0A1I7MHB2"/>
<organism evidence="2 3">
    <name type="scientific">Micrococcus terreus</name>
    <dbReference type="NCBI Taxonomy" id="574650"/>
    <lineage>
        <taxon>Bacteria</taxon>
        <taxon>Bacillati</taxon>
        <taxon>Actinomycetota</taxon>
        <taxon>Actinomycetes</taxon>
        <taxon>Micrococcales</taxon>
        <taxon>Micrococcaceae</taxon>
        <taxon>Micrococcus</taxon>
    </lineage>
</organism>
<name>A0A1I7MHB2_9MICC</name>
<accession>A0A1I7MHB2</accession>
<reference evidence="2 3" key="1">
    <citation type="submission" date="2016-10" db="EMBL/GenBank/DDBJ databases">
        <authorList>
            <person name="de Groot N.N."/>
        </authorList>
    </citation>
    <scope>NUCLEOTIDE SEQUENCE [LARGE SCALE GENOMIC DNA]</scope>
    <source>
        <strain evidence="2 3">CGMCC 1.7054</strain>
    </source>
</reference>
<protein>
    <submittedName>
        <fullName evidence="2">Uncharacterized protein</fullName>
    </submittedName>
</protein>
<keyword evidence="3" id="KW-1185">Reference proteome</keyword>
<sequence length="58" mass="6722">MARIKRKADNRKERSGRPIVRRHTVGRSCAGCRKRFTPEDYAGPWCAECLSKRSSEKK</sequence>
<evidence type="ECO:0000256" key="1">
    <source>
        <dbReference type="SAM" id="MobiDB-lite"/>
    </source>
</evidence>
<dbReference type="EMBL" id="FPCG01000002">
    <property type="protein sequence ID" value="SFV21301.1"/>
    <property type="molecule type" value="Genomic_DNA"/>
</dbReference>
<dbReference type="STRING" id="574650.SAMN04487966_102285"/>
<gene>
    <name evidence="2" type="ORF">SAMN04487966_102285</name>
</gene>
<evidence type="ECO:0000313" key="2">
    <source>
        <dbReference type="EMBL" id="SFV21301.1"/>
    </source>
</evidence>